<dbReference type="AlphaFoldDB" id="A0A0B9AQX0"/>
<dbReference type="EMBL" id="JTJZ01000016">
    <property type="protein sequence ID" value="KHS53254.1"/>
    <property type="molecule type" value="Genomic_DNA"/>
</dbReference>
<keyword evidence="3" id="KW-1185">Reference proteome</keyword>
<sequence>MRPILWSLRALFEAGRASGDARPASRRQMRQLRQMRGRRIKAILAGGLVFGVGATATVAAWTDSEEASGSFEAGRFNIELRAGGEWNGTNEMTFNAGNMYPGQKVYAPVSVRTTSNTSIDGKLTVSAGGISSPNAFASALTYRAVARSTSGVACDSKNFPGPGTFIVGGSGGVPLSSELTAGSSQTLKAASASVQDYCFEVTLASNAPSSAQGLKASHTWTFSAESTAPGN</sequence>
<proteinExistence type="predicted"/>
<accession>A0A0B9AQX0</accession>
<keyword evidence="1" id="KW-0472">Membrane</keyword>
<dbReference type="Proteomes" id="UP000031488">
    <property type="component" value="Unassembled WGS sequence"/>
</dbReference>
<keyword evidence="1" id="KW-0812">Transmembrane</keyword>
<dbReference type="RefSeq" id="WP_052239833.1">
    <property type="nucleotide sequence ID" value="NZ_JTJZ01000016.1"/>
</dbReference>
<dbReference type="NCBIfam" id="TIGR04088">
    <property type="entry name" value="cognate_SipW"/>
    <property type="match status" value="1"/>
</dbReference>
<gene>
    <name evidence="2" type="ORF">AE0388_1197</name>
</gene>
<comment type="caution">
    <text evidence="2">The sequence shown here is derived from an EMBL/GenBank/DDBJ whole genome shotgun (WGS) entry which is preliminary data.</text>
</comment>
<organism evidence="2 3">
    <name type="scientific">Brevibacterium linens</name>
    <dbReference type="NCBI Taxonomy" id="1703"/>
    <lineage>
        <taxon>Bacteria</taxon>
        <taxon>Bacillati</taxon>
        <taxon>Actinomycetota</taxon>
        <taxon>Actinomycetes</taxon>
        <taxon>Micrococcales</taxon>
        <taxon>Brevibacteriaceae</taxon>
        <taxon>Brevibacterium</taxon>
    </lineage>
</organism>
<name>A0A0B9AQX0_BRELN</name>
<evidence type="ECO:0000313" key="2">
    <source>
        <dbReference type="EMBL" id="KHS53254.1"/>
    </source>
</evidence>
<reference evidence="2 3" key="1">
    <citation type="submission" date="2014-11" db="EMBL/GenBank/DDBJ databases">
        <title>Draft Genome Sequence of Brevibacterium linens AE038-8.</title>
        <authorList>
            <person name="Maizel D."/>
            <person name="Utturkar S.M."/>
            <person name="Brown S.D."/>
            <person name="Ferrero M."/>
            <person name="Rosen B.P."/>
        </authorList>
    </citation>
    <scope>NUCLEOTIDE SEQUENCE [LARGE SCALE GENOMIC DNA]</scope>
    <source>
        <strain evidence="2 3">AE038-8</strain>
    </source>
</reference>
<keyword evidence="1" id="KW-1133">Transmembrane helix</keyword>
<feature type="transmembrane region" description="Helical" evidence="1">
    <location>
        <begin position="40"/>
        <end position="61"/>
    </location>
</feature>
<dbReference type="OrthoDB" id="4793388at2"/>
<dbReference type="PATRIC" id="fig|1703.6.peg.1085"/>
<dbReference type="InterPro" id="IPR023833">
    <property type="entry name" value="Signal_pept_SipW-depend-type"/>
</dbReference>
<evidence type="ECO:0000313" key="3">
    <source>
        <dbReference type="Proteomes" id="UP000031488"/>
    </source>
</evidence>
<protein>
    <submittedName>
        <fullName evidence="2">Signal peptide, camelysin</fullName>
    </submittedName>
</protein>
<evidence type="ECO:0000256" key="1">
    <source>
        <dbReference type="SAM" id="Phobius"/>
    </source>
</evidence>